<evidence type="ECO:0000256" key="2">
    <source>
        <dbReference type="SAM" id="MobiDB-lite"/>
    </source>
</evidence>
<dbReference type="GO" id="GO:0030247">
    <property type="term" value="F:polysaccharide binding"/>
    <property type="evidence" value="ECO:0007669"/>
    <property type="project" value="UniProtKB-UniRule"/>
</dbReference>
<dbReference type="CDD" id="cd07814">
    <property type="entry name" value="SRPBCC_CalC_Aha1-like"/>
    <property type="match status" value="1"/>
</dbReference>
<reference evidence="4" key="1">
    <citation type="submission" date="2020-08" db="EMBL/GenBank/DDBJ databases">
        <title>A bifunctional nitrone conjugated secondary metabolite targeting the ribosome.</title>
        <authorList>
            <person name="Limbrick E.M."/>
            <person name="Graf M."/>
            <person name="Derewacz D.K."/>
            <person name="Nguyen F."/>
            <person name="Spraggins J.M."/>
            <person name="Wieland M."/>
            <person name="Ynigez-Gutierrez A.E."/>
            <person name="Reisman B.J."/>
            <person name="Zinshteyn B."/>
            <person name="McCulloch K."/>
            <person name="Iverson T.M."/>
            <person name="Green R."/>
            <person name="Wilson D.N."/>
            <person name="Bachmann B.O."/>
        </authorList>
    </citation>
    <scope>NUCLEOTIDE SEQUENCE</scope>
    <source>
        <strain evidence="4">Africana</strain>
    </source>
</reference>
<dbReference type="InterPro" id="IPR013538">
    <property type="entry name" value="ASHA1/2-like_C"/>
</dbReference>
<sequence length="362" mass="38155">MSEIGAQVDLSHPTGRVWRALTDPTLLARWYTEVEPVAGRPGRLLLYTAGLPGFDAAVDAEVTERREPGALVLRCQEAGRRTLLSCAITPTAEGCRLVVRERLEHGFWPVEQRARREQSYRQALTGRLPAILDWLAFQQVDLQRDQGPPTAEMPLVEALRDVPAPAGRWRRTALLAALGGGVLVTGLTAWVLLPSSPDRAAAPDPATMPPVATTAASSPPPRATASARPTRGAPRGSARPSPSASATPSRTPTASPSPEALLAARYETLATRIFGYTGEVVVDNPADTAARDWTVVLTLPSGSTVADVSGADWQQDGQSVTFSGPAVPAGGSQVIRFDVRDAGPFVKAPEACAVVGTPCAGL</sequence>
<accession>A0A7D6CGU8</accession>
<dbReference type="Gene3D" id="3.30.530.20">
    <property type="match status" value="1"/>
</dbReference>
<dbReference type="Pfam" id="PF08327">
    <property type="entry name" value="AHSA1"/>
    <property type="match status" value="1"/>
</dbReference>
<evidence type="ECO:0000256" key="1">
    <source>
        <dbReference type="ARBA" id="ARBA00006817"/>
    </source>
</evidence>
<dbReference type="InterPro" id="IPR012291">
    <property type="entry name" value="CBM2_carb-bd_dom_sf"/>
</dbReference>
<dbReference type="Gene3D" id="2.60.40.290">
    <property type="match status" value="1"/>
</dbReference>
<feature type="domain" description="CBM2" evidence="3">
    <location>
        <begin position="251"/>
        <end position="362"/>
    </location>
</feature>
<dbReference type="InterPro" id="IPR023393">
    <property type="entry name" value="START-like_dom_sf"/>
</dbReference>
<comment type="similarity">
    <text evidence="1">Belongs to the AHA1 family.</text>
</comment>
<dbReference type="GO" id="GO:0004553">
    <property type="term" value="F:hydrolase activity, hydrolyzing O-glycosyl compounds"/>
    <property type="evidence" value="ECO:0007669"/>
    <property type="project" value="InterPro"/>
</dbReference>
<dbReference type="GO" id="GO:0005975">
    <property type="term" value="P:carbohydrate metabolic process"/>
    <property type="evidence" value="ECO:0007669"/>
    <property type="project" value="InterPro"/>
</dbReference>
<dbReference type="InterPro" id="IPR008965">
    <property type="entry name" value="CBM2/CBM3_carb-bd_dom_sf"/>
</dbReference>
<dbReference type="SUPFAM" id="SSF49384">
    <property type="entry name" value="Carbohydrate-binding domain"/>
    <property type="match status" value="1"/>
</dbReference>
<dbReference type="Pfam" id="PF00553">
    <property type="entry name" value="CBM_2"/>
    <property type="match status" value="1"/>
</dbReference>
<evidence type="ECO:0000259" key="3">
    <source>
        <dbReference type="PROSITE" id="PS51173"/>
    </source>
</evidence>
<dbReference type="InterPro" id="IPR001919">
    <property type="entry name" value="CBD2"/>
</dbReference>
<proteinExistence type="inferred from homology"/>
<name>A0A7D6CGU8_9ACTN</name>
<dbReference type="SUPFAM" id="SSF55961">
    <property type="entry name" value="Bet v1-like"/>
    <property type="match status" value="1"/>
</dbReference>
<organism evidence="4">
    <name type="scientific">Micromonospora carbonacea</name>
    <dbReference type="NCBI Taxonomy" id="47853"/>
    <lineage>
        <taxon>Bacteria</taxon>
        <taxon>Bacillati</taxon>
        <taxon>Actinomycetota</taxon>
        <taxon>Actinomycetes</taxon>
        <taxon>Micromonosporales</taxon>
        <taxon>Micromonosporaceae</taxon>
        <taxon>Micromonospora</taxon>
    </lineage>
</organism>
<protein>
    <submittedName>
        <fullName evidence="4">Cellulose binding domain-containing protein</fullName>
    </submittedName>
</protein>
<feature type="region of interest" description="Disordered" evidence="2">
    <location>
        <begin position="200"/>
        <end position="258"/>
    </location>
</feature>
<dbReference type="EMBL" id="CP058905">
    <property type="protein sequence ID" value="QLK00995.1"/>
    <property type="molecule type" value="Genomic_DNA"/>
</dbReference>
<dbReference type="PROSITE" id="PS51173">
    <property type="entry name" value="CBM2"/>
    <property type="match status" value="1"/>
</dbReference>
<gene>
    <name evidence="4" type="ORF">HZU44_13985</name>
</gene>
<dbReference type="SMART" id="SM00637">
    <property type="entry name" value="CBD_II"/>
    <property type="match status" value="1"/>
</dbReference>
<evidence type="ECO:0000313" key="4">
    <source>
        <dbReference type="EMBL" id="QLK00995.1"/>
    </source>
</evidence>
<dbReference type="AlphaFoldDB" id="A0A7D6CGU8"/>